<keyword evidence="3" id="KW-1185">Reference proteome</keyword>
<dbReference type="InterPro" id="IPR050834">
    <property type="entry name" value="Glycosyltransf_2"/>
</dbReference>
<organism evidence="2 3">
    <name type="scientific">Moorena producens 3L</name>
    <dbReference type="NCBI Taxonomy" id="489825"/>
    <lineage>
        <taxon>Bacteria</taxon>
        <taxon>Bacillati</taxon>
        <taxon>Cyanobacteriota</taxon>
        <taxon>Cyanophyceae</taxon>
        <taxon>Coleofasciculales</taxon>
        <taxon>Coleofasciculaceae</taxon>
        <taxon>Moorena</taxon>
    </lineage>
</organism>
<gene>
    <name evidence="2" type="ORF">LYNGBM3L_39010</name>
</gene>
<evidence type="ECO:0000259" key="1">
    <source>
        <dbReference type="Pfam" id="PF00535"/>
    </source>
</evidence>
<dbReference type="Gene3D" id="3.90.550.10">
    <property type="entry name" value="Spore Coat Polysaccharide Biosynthesis Protein SpsA, Chain A"/>
    <property type="match status" value="1"/>
</dbReference>
<name>F4XV69_9CYAN</name>
<reference evidence="3" key="1">
    <citation type="journal article" date="2011" name="Proc. Natl. Acad. Sci. U.S.A.">
        <title>Genomic insights into the physiology and ecology of the marine filamentous cyanobacterium Lyngbya majuscula.</title>
        <authorList>
            <person name="Jones A.C."/>
            <person name="Monroe E.A."/>
            <person name="Podell S."/>
            <person name="Hess W.R."/>
            <person name="Klages S."/>
            <person name="Esquenazi E."/>
            <person name="Niessen S."/>
            <person name="Hoover H."/>
            <person name="Rothmann M."/>
            <person name="Lasken R.S."/>
            <person name="Yates J.R.III."/>
            <person name="Reinhardt R."/>
            <person name="Kube M."/>
            <person name="Burkart M.D."/>
            <person name="Allen E.E."/>
            <person name="Dorrestein P.C."/>
            <person name="Gerwick W.H."/>
            <person name="Gerwick L."/>
        </authorList>
    </citation>
    <scope>NUCLEOTIDE SEQUENCE [LARGE SCALE GENOMIC DNA]</scope>
    <source>
        <strain evidence="3">3L</strain>
    </source>
</reference>
<evidence type="ECO:0000313" key="3">
    <source>
        <dbReference type="Proteomes" id="UP000003959"/>
    </source>
</evidence>
<dbReference type="InterPro" id="IPR001173">
    <property type="entry name" value="Glyco_trans_2-like"/>
</dbReference>
<protein>
    <submittedName>
        <fullName evidence="2">Glycosyltransferase involved in cell wall biogenesis</fullName>
    </submittedName>
</protein>
<sequence length="340" mass="39017">MGGSEMIPQVSVIIPAYNCDRYITEAVESVLNQEACSYEVVVIDDGSTDQTRSVLQPYRGRIRYIYQENQGVSLARNHGIKLALGEFVAFLDADDFFLPGKLAAQLAVFKAQPHLGIVHSGWYRVDSQGKRLMTVRPWEKVPELNLESWLLWKPVLPSAMMFRRHWLESVGGFDPRFPPAEDTEIVLRLALKGCPALWLRQVTVGYRQHHQSAMHKGLPQARSLSAAIDNFFQQADLPPGIRLLENQVRYGTLVWIAWYLYNTGHPREMIKYLQEAWGYSPYFPMETVVHWAENFAEFSRNWGGEFDADGLGKSPEWQQLMQWVMAQGRETMLVGGYRLY</sequence>
<dbReference type="InterPro" id="IPR029044">
    <property type="entry name" value="Nucleotide-diphossugar_trans"/>
</dbReference>
<dbReference type="EMBL" id="GL890939">
    <property type="protein sequence ID" value="EGJ31417.1"/>
    <property type="molecule type" value="Genomic_DNA"/>
</dbReference>
<dbReference type="HOGENOM" id="CLU_025996_0_0_3"/>
<keyword evidence="2" id="KW-0808">Transferase</keyword>
<dbReference type="PANTHER" id="PTHR43685">
    <property type="entry name" value="GLYCOSYLTRANSFERASE"/>
    <property type="match status" value="1"/>
</dbReference>
<dbReference type="AlphaFoldDB" id="F4XV69"/>
<feature type="domain" description="Glycosyltransferase 2-like" evidence="1">
    <location>
        <begin position="11"/>
        <end position="167"/>
    </location>
</feature>
<dbReference type="eggNOG" id="COG1216">
    <property type="taxonomic scope" value="Bacteria"/>
</dbReference>
<dbReference type="PANTHER" id="PTHR43685:SF11">
    <property type="entry name" value="GLYCOSYLTRANSFERASE TAGX-RELATED"/>
    <property type="match status" value="1"/>
</dbReference>
<proteinExistence type="predicted"/>
<evidence type="ECO:0000313" key="2">
    <source>
        <dbReference type="EMBL" id="EGJ31417.1"/>
    </source>
</evidence>
<accession>F4XV69</accession>
<dbReference type="Pfam" id="PF00535">
    <property type="entry name" value="Glycos_transf_2"/>
    <property type="match status" value="1"/>
</dbReference>
<dbReference type="SUPFAM" id="SSF53448">
    <property type="entry name" value="Nucleotide-diphospho-sugar transferases"/>
    <property type="match status" value="1"/>
</dbReference>
<dbReference type="GO" id="GO:0016740">
    <property type="term" value="F:transferase activity"/>
    <property type="evidence" value="ECO:0007669"/>
    <property type="project" value="UniProtKB-KW"/>
</dbReference>
<dbReference type="RefSeq" id="WP_008186774.1">
    <property type="nucleotide sequence ID" value="NZ_GL890939.1"/>
</dbReference>
<dbReference type="Proteomes" id="UP000003959">
    <property type="component" value="Unassembled WGS sequence"/>
</dbReference>